<evidence type="ECO:0000313" key="2">
    <source>
        <dbReference type="EMBL" id="MDM9631003.1"/>
    </source>
</evidence>
<feature type="signal peptide" evidence="1">
    <location>
        <begin position="1"/>
        <end position="25"/>
    </location>
</feature>
<sequence>MKHPFFRILFGALLLFFSLGGVAWAQEESSSEDTIETGVEAESEENESRHVLSILLAHDHVQRGVKDGIRSWITLPSFMMAYNYEITERFAVGLAGDIIIEQFELEIGEGESARITERSYPIALVATATYRLFNHLGVLAGGGFEYAKEDTFGLIRMGFEPFLKISPHVDLLLNLSYDIKINAYDNWNLGFGVAVKL</sequence>
<dbReference type="Proteomes" id="UP001174839">
    <property type="component" value="Unassembled WGS sequence"/>
</dbReference>
<keyword evidence="3" id="KW-1185">Reference proteome</keyword>
<protein>
    <recommendedName>
        <fullName evidence="4">Outer membrane protein beta-barrel domain-containing protein</fullName>
    </recommendedName>
</protein>
<name>A0ABT7WDL4_9FLAO</name>
<feature type="chain" id="PRO_5046430746" description="Outer membrane protein beta-barrel domain-containing protein" evidence="1">
    <location>
        <begin position="26"/>
        <end position="197"/>
    </location>
</feature>
<evidence type="ECO:0000313" key="3">
    <source>
        <dbReference type="Proteomes" id="UP001174839"/>
    </source>
</evidence>
<organism evidence="2 3">
    <name type="scientific">Robiginitalea aurantiaca</name>
    <dbReference type="NCBI Taxonomy" id="3056915"/>
    <lineage>
        <taxon>Bacteria</taxon>
        <taxon>Pseudomonadati</taxon>
        <taxon>Bacteroidota</taxon>
        <taxon>Flavobacteriia</taxon>
        <taxon>Flavobacteriales</taxon>
        <taxon>Flavobacteriaceae</taxon>
        <taxon>Robiginitalea</taxon>
    </lineage>
</organism>
<accession>A0ABT7WDL4</accession>
<reference evidence="2" key="1">
    <citation type="submission" date="2023-06" db="EMBL/GenBank/DDBJ databases">
        <title>Robiginitalea aurantiacus sp. nov. and Algoriphagus sediminis sp. nov., isolated from coastal sediment.</title>
        <authorList>
            <person name="Zhou Z.Y."/>
            <person name="An J."/>
            <person name="Jia Y.W."/>
            <person name="Du Z.J."/>
        </authorList>
    </citation>
    <scope>NUCLEOTIDE SEQUENCE</scope>
    <source>
        <strain evidence="2">M39</strain>
    </source>
</reference>
<proteinExistence type="predicted"/>
<dbReference type="RefSeq" id="WP_289724363.1">
    <property type="nucleotide sequence ID" value="NZ_JAUDUY010000002.1"/>
</dbReference>
<keyword evidence="1" id="KW-0732">Signal</keyword>
<gene>
    <name evidence="2" type="ORF">QU605_05960</name>
</gene>
<dbReference type="EMBL" id="JAUDUY010000002">
    <property type="protein sequence ID" value="MDM9631003.1"/>
    <property type="molecule type" value="Genomic_DNA"/>
</dbReference>
<evidence type="ECO:0000256" key="1">
    <source>
        <dbReference type="SAM" id="SignalP"/>
    </source>
</evidence>
<comment type="caution">
    <text evidence="2">The sequence shown here is derived from an EMBL/GenBank/DDBJ whole genome shotgun (WGS) entry which is preliminary data.</text>
</comment>
<evidence type="ECO:0008006" key="4">
    <source>
        <dbReference type="Google" id="ProtNLM"/>
    </source>
</evidence>